<dbReference type="InterPro" id="IPR039076">
    <property type="entry name" value="DivIC"/>
</dbReference>
<dbReference type="PANTHER" id="PTHR40027">
    <property type="entry name" value="CELL DIVISION PROTEIN DIVIC"/>
    <property type="match status" value="1"/>
</dbReference>
<name>A0ABS4MCA2_9LACO</name>
<evidence type="ECO:0000313" key="3">
    <source>
        <dbReference type="Proteomes" id="UP001519292"/>
    </source>
</evidence>
<dbReference type="RefSeq" id="WP_209685959.1">
    <property type="nucleotide sequence ID" value="NZ_JAGGLU010000002.1"/>
</dbReference>
<dbReference type="EMBL" id="JAGGLU010000002">
    <property type="protein sequence ID" value="MBP2057281.1"/>
    <property type="molecule type" value="Genomic_DNA"/>
</dbReference>
<dbReference type="Proteomes" id="UP001519292">
    <property type="component" value="Unassembled WGS sequence"/>
</dbReference>
<keyword evidence="3" id="KW-1185">Reference proteome</keyword>
<keyword evidence="1" id="KW-0812">Transmembrane</keyword>
<sequence>MRRGPRIYNGPSDQEKMAHLQRQAAKRVREVHRRRRTWLLLGFFGLLLILGMQLVKTESRTQQLHQQVAKSKAELTQVNKTNKRLKGQAEDLKDPDYVAKWIRYKLYYSKKGETIYNVPESQDDD</sequence>
<comment type="caution">
    <text evidence="2">The sequence shown here is derived from an EMBL/GenBank/DDBJ whole genome shotgun (WGS) entry which is preliminary data.</text>
</comment>
<dbReference type="GO" id="GO:0051301">
    <property type="term" value="P:cell division"/>
    <property type="evidence" value="ECO:0007669"/>
    <property type="project" value="UniProtKB-KW"/>
</dbReference>
<keyword evidence="2" id="KW-0131">Cell cycle</keyword>
<gene>
    <name evidence="2" type="ORF">J2Z60_000445</name>
</gene>
<feature type="transmembrane region" description="Helical" evidence="1">
    <location>
        <begin position="37"/>
        <end position="55"/>
    </location>
</feature>
<keyword evidence="1" id="KW-1133">Transmembrane helix</keyword>
<dbReference type="InterPro" id="IPR007060">
    <property type="entry name" value="FtsL/DivIC"/>
</dbReference>
<proteinExistence type="predicted"/>
<dbReference type="PANTHER" id="PTHR40027:SF1">
    <property type="entry name" value="CELL DIVISION PROTEIN DIVIC"/>
    <property type="match status" value="1"/>
</dbReference>
<evidence type="ECO:0000256" key="1">
    <source>
        <dbReference type="SAM" id="Phobius"/>
    </source>
</evidence>
<keyword evidence="1" id="KW-0472">Membrane</keyword>
<reference evidence="2 3" key="1">
    <citation type="submission" date="2021-03" db="EMBL/GenBank/DDBJ databases">
        <title>Genomic Encyclopedia of Type Strains, Phase IV (KMG-IV): sequencing the most valuable type-strain genomes for metagenomic binning, comparative biology and taxonomic classification.</title>
        <authorList>
            <person name="Goeker M."/>
        </authorList>
    </citation>
    <scope>NUCLEOTIDE SEQUENCE [LARGE SCALE GENOMIC DNA]</scope>
    <source>
        <strain evidence="2 3">DSM 101872</strain>
    </source>
</reference>
<organism evidence="2 3">
    <name type="scientific">Lactobacillus colini</name>
    <dbReference type="NCBI Taxonomy" id="1819254"/>
    <lineage>
        <taxon>Bacteria</taxon>
        <taxon>Bacillati</taxon>
        <taxon>Bacillota</taxon>
        <taxon>Bacilli</taxon>
        <taxon>Lactobacillales</taxon>
        <taxon>Lactobacillaceae</taxon>
        <taxon>Lactobacillus</taxon>
    </lineage>
</organism>
<accession>A0ABS4MCA2</accession>
<keyword evidence="2" id="KW-0132">Cell division</keyword>
<evidence type="ECO:0000313" key="2">
    <source>
        <dbReference type="EMBL" id="MBP2057281.1"/>
    </source>
</evidence>
<protein>
    <submittedName>
        <fullName evidence="2">Cell division protein DivIC</fullName>
    </submittedName>
</protein>
<dbReference type="Pfam" id="PF04977">
    <property type="entry name" value="DivIC"/>
    <property type="match status" value="1"/>
</dbReference>